<dbReference type="AntiFam" id="ANF00264">
    <property type="entry name" value="Spurious protein deried frameshifted phage protein"/>
</dbReference>
<name>A0A447X825_ECOLX</name>
<dbReference type="AlphaFoldDB" id="A0A447X825"/>
<dbReference type="InterPro" id="IPR057653">
    <property type="entry name" value="YeeW-like_dom"/>
</dbReference>
<gene>
    <name evidence="2" type="primary">cbtA_2</name>
    <name evidence="2" type="ORF">NCTC9044_02480</name>
</gene>
<proteinExistence type="predicted"/>
<organism evidence="2 3">
    <name type="scientific">Escherichia coli</name>
    <dbReference type="NCBI Taxonomy" id="562"/>
    <lineage>
        <taxon>Bacteria</taxon>
        <taxon>Pseudomonadati</taxon>
        <taxon>Pseudomonadota</taxon>
        <taxon>Gammaproteobacteria</taxon>
        <taxon>Enterobacterales</taxon>
        <taxon>Enterobacteriaceae</taxon>
        <taxon>Escherichia</taxon>
    </lineage>
</organism>
<evidence type="ECO:0000313" key="2">
    <source>
        <dbReference type="EMBL" id="VED10652.1"/>
    </source>
</evidence>
<feature type="domain" description="YeeW-like" evidence="1">
    <location>
        <begin position="129"/>
        <end position="181"/>
    </location>
</feature>
<reference evidence="2 3" key="1">
    <citation type="submission" date="2018-12" db="EMBL/GenBank/DDBJ databases">
        <authorList>
            <consortium name="Pathogen Informatics"/>
        </authorList>
    </citation>
    <scope>NUCLEOTIDE SEQUENCE [LARGE SCALE GENOMIC DNA]</scope>
    <source>
        <strain evidence="2 3">NCTC9044</strain>
    </source>
</reference>
<protein>
    <submittedName>
        <fullName evidence="2">Toxin of the YeeV-YeeU toxin-antitoxin system</fullName>
    </submittedName>
</protein>
<dbReference type="Pfam" id="PF25638">
    <property type="entry name" value="DUF5983_N"/>
    <property type="match status" value="1"/>
</dbReference>
<accession>A0A447X825</accession>
<dbReference type="InterPro" id="IPR009610">
    <property type="entry name" value="CbtA_toxin"/>
</dbReference>
<dbReference type="Proteomes" id="UP000271797">
    <property type="component" value="Chromosome"/>
</dbReference>
<evidence type="ECO:0000313" key="3">
    <source>
        <dbReference type="Proteomes" id="UP000271797"/>
    </source>
</evidence>
<evidence type="ECO:0000259" key="1">
    <source>
        <dbReference type="Pfam" id="PF25638"/>
    </source>
</evidence>
<sequence>MNTLPDTHVREASGCPSPITIWQTLLTRLLDQHYGLTLNDTPFADERVIEQHIEAGISLCDAVNFLVEKYALVRTDQPGFSAGAPSQLINSIDILRARRATGLMTRDNYRTVNNITLGKHPGGETMKLALTLEADSINAQALNMGRIVVDVDGIELAELINKVAENGYSLRVVNERDATETPATSASPHQLPEDNTVIQSVMPLTTETALDILIAWLQDNIDCESGIIFDNDEDKTDSVALLPCIEQAREDVRTLRHLQLLHQNR</sequence>
<dbReference type="EMBL" id="LR134238">
    <property type="protein sequence ID" value="VED10652.1"/>
    <property type="molecule type" value="Genomic_DNA"/>
</dbReference>
<dbReference type="Pfam" id="PF06755">
    <property type="entry name" value="CbtA_toxin"/>
    <property type="match status" value="1"/>
</dbReference>